<accession>A0A0D0E0Z8</accession>
<keyword evidence="3" id="KW-1185">Reference proteome</keyword>
<reference evidence="2 3" key="1">
    <citation type="submission" date="2014-04" db="EMBL/GenBank/DDBJ databases">
        <authorList>
            <consortium name="DOE Joint Genome Institute"/>
            <person name="Kuo A."/>
            <person name="Kohler A."/>
            <person name="Jargeat P."/>
            <person name="Nagy L.G."/>
            <person name="Floudas D."/>
            <person name="Copeland A."/>
            <person name="Barry K.W."/>
            <person name="Cichocki N."/>
            <person name="Veneault-Fourrey C."/>
            <person name="LaButti K."/>
            <person name="Lindquist E.A."/>
            <person name="Lipzen A."/>
            <person name="Lundell T."/>
            <person name="Morin E."/>
            <person name="Murat C."/>
            <person name="Sun H."/>
            <person name="Tunlid A."/>
            <person name="Henrissat B."/>
            <person name="Grigoriev I.V."/>
            <person name="Hibbett D.S."/>
            <person name="Martin F."/>
            <person name="Nordberg H.P."/>
            <person name="Cantor M.N."/>
            <person name="Hua S.X."/>
        </authorList>
    </citation>
    <scope>NUCLEOTIDE SEQUENCE [LARGE SCALE GENOMIC DNA]</scope>
    <source>
        <strain evidence="2 3">Ve08.2h10</strain>
    </source>
</reference>
<evidence type="ECO:0000256" key="1">
    <source>
        <dbReference type="SAM" id="SignalP"/>
    </source>
</evidence>
<feature type="signal peptide" evidence="1">
    <location>
        <begin position="1"/>
        <end position="16"/>
    </location>
</feature>
<protein>
    <submittedName>
        <fullName evidence="2">Uncharacterized protein</fullName>
    </submittedName>
</protein>
<dbReference type="STRING" id="930991.A0A0D0E0Z8"/>
<dbReference type="EMBL" id="KN824944">
    <property type="protein sequence ID" value="KIK97261.1"/>
    <property type="molecule type" value="Genomic_DNA"/>
</dbReference>
<gene>
    <name evidence="2" type="ORF">PAXRUDRAFT_136623</name>
</gene>
<proteinExistence type="predicted"/>
<dbReference type="OrthoDB" id="3187773at2759"/>
<feature type="chain" id="PRO_5002221027" evidence="1">
    <location>
        <begin position="17"/>
        <end position="84"/>
    </location>
</feature>
<evidence type="ECO:0000313" key="3">
    <source>
        <dbReference type="Proteomes" id="UP000054538"/>
    </source>
</evidence>
<dbReference type="AlphaFoldDB" id="A0A0D0E0Z8"/>
<name>A0A0D0E0Z8_9AGAM</name>
<reference evidence="3" key="2">
    <citation type="submission" date="2015-01" db="EMBL/GenBank/DDBJ databases">
        <title>Evolutionary Origins and Diversification of the Mycorrhizal Mutualists.</title>
        <authorList>
            <consortium name="DOE Joint Genome Institute"/>
            <consortium name="Mycorrhizal Genomics Consortium"/>
            <person name="Kohler A."/>
            <person name="Kuo A."/>
            <person name="Nagy L.G."/>
            <person name="Floudas D."/>
            <person name="Copeland A."/>
            <person name="Barry K.W."/>
            <person name="Cichocki N."/>
            <person name="Veneault-Fourrey C."/>
            <person name="LaButti K."/>
            <person name="Lindquist E.A."/>
            <person name="Lipzen A."/>
            <person name="Lundell T."/>
            <person name="Morin E."/>
            <person name="Murat C."/>
            <person name="Riley R."/>
            <person name="Ohm R."/>
            <person name="Sun H."/>
            <person name="Tunlid A."/>
            <person name="Henrissat B."/>
            <person name="Grigoriev I.V."/>
            <person name="Hibbett D.S."/>
            <person name="Martin F."/>
        </authorList>
    </citation>
    <scope>NUCLEOTIDE SEQUENCE [LARGE SCALE GENOMIC DNA]</scope>
    <source>
        <strain evidence="3">Ve08.2h10</strain>
    </source>
</reference>
<dbReference type="InParanoid" id="A0A0D0E0Z8"/>
<evidence type="ECO:0000313" key="2">
    <source>
        <dbReference type="EMBL" id="KIK97261.1"/>
    </source>
</evidence>
<sequence length="84" mass="9784">MFFSFTFQWVIYPCAAIWQFNKIGDSADEDTGMSMVQPVFLPNHFPHTTVIHIDTVYHAAHLVPIYGSREIPHNIKPYHLYDAF</sequence>
<dbReference type="Proteomes" id="UP000054538">
    <property type="component" value="Unassembled WGS sequence"/>
</dbReference>
<dbReference type="HOGENOM" id="CLU_006344_16_0_1"/>
<keyword evidence="1" id="KW-0732">Signal</keyword>
<organism evidence="2 3">
    <name type="scientific">Paxillus rubicundulus Ve08.2h10</name>
    <dbReference type="NCBI Taxonomy" id="930991"/>
    <lineage>
        <taxon>Eukaryota</taxon>
        <taxon>Fungi</taxon>
        <taxon>Dikarya</taxon>
        <taxon>Basidiomycota</taxon>
        <taxon>Agaricomycotina</taxon>
        <taxon>Agaricomycetes</taxon>
        <taxon>Agaricomycetidae</taxon>
        <taxon>Boletales</taxon>
        <taxon>Paxilineae</taxon>
        <taxon>Paxillaceae</taxon>
        <taxon>Paxillus</taxon>
    </lineage>
</organism>